<dbReference type="RefSeq" id="WP_126990121.1">
    <property type="nucleotide sequence ID" value="NZ_JTFC01000026.1"/>
</dbReference>
<reference evidence="1 2" key="1">
    <citation type="submission" date="2014-11" db="EMBL/GenBank/DDBJ databases">
        <title>Genome sequence and analysis of novel Kurthia sp.</title>
        <authorList>
            <person name="Lawson J.N."/>
            <person name="Gonzalez J.E."/>
            <person name="Rinauldi L."/>
            <person name="Xuan Z."/>
            <person name="Firman A."/>
            <person name="Shaddox L."/>
            <person name="Trudeau A."/>
            <person name="Shah S."/>
            <person name="Reiman D."/>
        </authorList>
    </citation>
    <scope>NUCLEOTIDE SEQUENCE [LARGE SCALE GENOMIC DNA]</scope>
    <source>
        <strain evidence="1 2">3B1D</strain>
    </source>
</reference>
<proteinExistence type="predicted"/>
<organism evidence="1 2">
    <name type="scientific">Candidatus Kurthia intestinigallinarum</name>
    <dbReference type="NCBI Taxonomy" id="1562256"/>
    <lineage>
        <taxon>Bacteria</taxon>
        <taxon>Bacillati</taxon>
        <taxon>Bacillota</taxon>
        <taxon>Bacilli</taxon>
        <taxon>Bacillales</taxon>
        <taxon>Caryophanaceae</taxon>
        <taxon>Kurthia</taxon>
    </lineage>
</organism>
<evidence type="ECO:0000313" key="2">
    <source>
        <dbReference type="Proteomes" id="UP000288623"/>
    </source>
</evidence>
<dbReference type="EMBL" id="JTFC01000026">
    <property type="protein sequence ID" value="RUS57223.1"/>
    <property type="molecule type" value="Genomic_DNA"/>
</dbReference>
<dbReference type="AlphaFoldDB" id="A0A433RVC6"/>
<name>A0A433RVC6_9BACL</name>
<dbReference type="OrthoDB" id="2455705at2"/>
<gene>
    <name evidence="1" type="ORF">QI30_06480</name>
</gene>
<comment type="caution">
    <text evidence="1">The sequence shown here is derived from an EMBL/GenBank/DDBJ whole genome shotgun (WGS) entry which is preliminary data.</text>
</comment>
<accession>A0A433RVC6</accession>
<protein>
    <submittedName>
        <fullName evidence="1">Uncharacterized protein</fullName>
    </submittedName>
</protein>
<evidence type="ECO:0000313" key="1">
    <source>
        <dbReference type="EMBL" id="RUS57223.1"/>
    </source>
</evidence>
<sequence length="86" mass="10061">MNNFVEAIQSLQAASIQRDKTSKGIRYEMDGHLMMKLHRNQLKPIEAMINERGIVEKRLVDNADRIEMHQFEQVISSKARDFAKLF</sequence>
<dbReference type="Proteomes" id="UP000288623">
    <property type="component" value="Unassembled WGS sequence"/>
</dbReference>
<keyword evidence="2" id="KW-1185">Reference proteome</keyword>